<keyword evidence="8" id="KW-1185">Reference proteome</keyword>
<dbReference type="PROSITE" id="PS01302">
    <property type="entry name" value="UPF0758"/>
    <property type="match status" value="1"/>
</dbReference>
<dbReference type="AlphaFoldDB" id="A0A368NBM9"/>
<dbReference type="InterPro" id="IPR001405">
    <property type="entry name" value="UPF0758"/>
</dbReference>
<organism evidence="7 8">
    <name type="scientific">Haloplanus salinus</name>
    <dbReference type="NCBI Taxonomy" id="1126245"/>
    <lineage>
        <taxon>Archaea</taxon>
        <taxon>Methanobacteriati</taxon>
        <taxon>Methanobacteriota</taxon>
        <taxon>Stenosarchaea group</taxon>
        <taxon>Halobacteria</taxon>
        <taxon>Halobacteriales</taxon>
        <taxon>Haloferacaceae</taxon>
        <taxon>Haloplanus</taxon>
    </lineage>
</organism>
<evidence type="ECO:0000256" key="4">
    <source>
        <dbReference type="ARBA" id="ARBA00022833"/>
    </source>
</evidence>
<evidence type="ECO:0000313" key="7">
    <source>
        <dbReference type="EMBL" id="RCU46995.1"/>
    </source>
</evidence>
<dbReference type="Proteomes" id="UP000252189">
    <property type="component" value="Unassembled WGS sequence"/>
</dbReference>
<dbReference type="PANTHER" id="PTHR30471">
    <property type="entry name" value="DNA REPAIR PROTEIN RADC"/>
    <property type="match status" value="1"/>
</dbReference>
<sequence length="145" mass="16466">MVKKELGNLTVKVEIQDEETHTIQTLHDVKRRYEYLKYKQKEHLYAVFLNNSNRFIADKLIGLGTRDSVGFDLQDLIRTAAITNAGAVILVHNHPSGKPGATQKDIETTKDANKILEKIDVELLDHVIIAKDSDHSMRQSNDDPF</sequence>
<dbReference type="Gene3D" id="3.40.140.10">
    <property type="entry name" value="Cytidine Deaminase, domain 2"/>
    <property type="match status" value="1"/>
</dbReference>
<keyword evidence="1" id="KW-0645">Protease</keyword>
<dbReference type="InterPro" id="IPR037518">
    <property type="entry name" value="MPN"/>
</dbReference>
<dbReference type="InterPro" id="IPR020891">
    <property type="entry name" value="UPF0758_CS"/>
</dbReference>
<keyword evidence="2" id="KW-0479">Metal-binding</keyword>
<reference evidence="7 8" key="1">
    <citation type="submission" date="2018-07" db="EMBL/GenBank/DDBJ databases">
        <title>Genome sequences of Haloplanus salinus JCM 18368T.</title>
        <authorList>
            <person name="Kim Y.B."/>
            <person name="Roh S.W."/>
        </authorList>
    </citation>
    <scope>NUCLEOTIDE SEQUENCE [LARGE SCALE GENOMIC DNA]</scope>
    <source>
        <strain evidence="7 8">JCM 18368</strain>
    </source>
</reference>
<feature type="domain" description="MPN" evidence="6">
    <location>
        <begin position="13"/>
        <end position="143"/>
    </location>
</feature>
<dbReference type="GO" id="GO:0006508">
    <property type="term" value="P:proteolysis"/>
    <property type="evidence" value="ECO:0007669"/>
    <property type="project" value="UniProtKB-KW"/>
</dbReference>
<comment type="caution">
    <text evidence="7">The sequence shown here is derived from an EMBL/GenBank/DDBJ whole genome shotgun (WGS) entry which is preliminary data.</text>
</comment>
<keyword evidence="3" id="KW-0378">Hydrolase</keyword>
<dbReference type="GO" id="GO:0008237">
    <property type="term" value="F:metallopeptidase activity"/>
    <property type="evidence" value="ECO:0007669"/>
    <property type="project" value="UniProtKB-KW"/>
</dbReference>
<evidence type="ECO:0000313" key="8">
    <source>
        <dbReference type="Proteomes" id="UP000252189"/>
    </source>
</evidence>
<dbReference type="PANTHER" id="PTHR30471:SF3">
    <property type="entry name" value="UPF0758 PROTEIN YEES-RELATED"/>
    <property type="match status" value="1"/>
</dbReference>
<evidence type="ECO:0000256" key="3">
    <source>
        <dbReference type="ARBA" id="ARBA00022801"/>
    </source>
</evidence>
<dbReference type="PROSITE" id="PS50249">
    <property type="entry name" value="MPN"/>
    <property type="match status" value="1"/>
</dbReference>
<accession>A0A368NBM9</accession>
<proteinExistence type="predicted"/>
<evidence type="ECO:0000256" key="1">
    <source>
        <dbReference type="ARBA" id="ARBA00022670"/>
    </source>
</evidence>
<name>A0A368NBM9_9EURY</name>
<keyword evidence="4" id="KW-0862">Zinc</keyword>
<dbReference type="InterPro" id="IPR025657">
    <property type="entry name" value="RadC_JAB"/>
</dbReference>
<dbReference type="GO" id="GO:0046872">
    <property type="term" value="F:metal ion binding"/>
    <property type="evidence" value="ECO:0007669"/>
    <property type="project" value="UniProtKB-KW"/>
</dbReference>
<dbReference type="Pfam" id="PF04002">
    <property type="entry name" value="RadC"/>
    <property type="match status" value="1"/>
</dbReference>
<evidence type="ECO:0000256" key="5">
    <source>
        <dbReference type="ARBA" id="ARBA00023049"/>
    </source>
</evidence>
<gene>
    <name evidence="7" type="ORF">DU504_06560</name>
</gene>
<evidence type="ECO:0000259" key="6">
    <source>
        <dbReference type="PROSITE" id="PS50249"/>
    </source>
</evidence>
<protein>
    <recommendedName>
        <fullName evidence="6">MPN domain-containing protein</fullName>
    </recommendedName>
</protein>
<evidence type="ECO:0000256" key="2">
    <source>
        <dbReference type="ARBA" id="ARBA00022723"/>
    </source>
</evidence>
<keyword evidence="5" id="KW-0482">Metalloprotease</keyword>
<dbReference type="EMBL" id="QPHM01000001">
    <property type="protein sequence ID" value="RCU46995.1"/>
    <property type="molecule type" value="Genomic_DNA"/>
</dbReference>